<organism evidence="1 2">
    <name type="scientific">Dermatophagoides pteronyssinus</name>
    <name type="common">European house dust mite</name>
    <dbReference type="NCBI Taxonomy" id="6956"/>
    <lineage>
        <taxon>Eukaryota</taxon>
        <taxon>Metazoa</taxon>
        <taxon>Ecdysozoa</taxon>
        <taxon>Arthropoda</taxon>
        <taxon>Chelicerata</taxon>
        <taxon>Arachnida</taxon>
        <taxon>Acari</taxon>
        <taxon>Acariformes</taxon>
        <taxon>Sarcoptiformes</taxon>
        <taxon>Astigmata</taxon>
        <taxon>Psoroptidia</taxon>
        <taxon>Analgoidea</taxon>
        <taxon>Pyroglyphidae</taxon>
        <taxon>Dermatophagoidinae</taxon>
        <taxon>Dermatophagoides</taxon>
    </lineage>
</organism>
<dbReference type="Proteomes" id="UP000887458">
    <property type="component" value="Unassembled WGS sequence"/>
</dbReference>
<evidence type="ECO:0000313" key="2">
    <source>
        <dbReference type="Proteomes" id="UP000887458"/>
    </source>
</evidence>
<evidence type="ECO:0000313" key="1">
    <source>
        <dbReference type="EMBL" id="KAH9424767.1"/>
    </source>
</evidence>
<dbReference type="EMBL" id="NJHN03000026">
    <property type="protein sequence ID" value="KAH9424767.1"/>
    <property type="molecule type" value="Genomic_DNA"/>
</dbReference>
<accession>A0ABQ8JQU0</accession>
<reference evidence="1 2" key="2">
    <citation type="journal article" date="2022" name="Mol. Biol. Evol.">
        <title>Comparative Genomics Reveals Insights into the Divergent Evolution of Astigmatic Mites and Household Pest Adaptations.</title>
        <authorList>
            <person name="Xiong Q."/>
            <person name="Wan A.T."/>
            <person name="Liu X."/>
            <person name="Fung C.S."/>
            <person name="Xiao X."/>
            <person name="Malainual N."/>
            <person name="Hou J."/>
            <person name="Wang L."/>
            <person name="Wang M."/>
            <person name="Yang K.Y."/>
            <person name="Cui Y."/>
            <person name="Leung E.L."/>
            <person name="Nong W."/>
            <person name="Shin S.K."/>
            <person name="Au S.W."/>
            <person name="Jeong K.Y."/>
            <person name="Chew F.T."/>
            <person name="Hui J.H."/>
            <person name="Leung T.F."/>
            <person name="Tungtrongchitr A."/>
            <person name="Zhong N."/>
            <person name="Liu Z."/>
            <person name="Tsui S.K."/>
        </authorList>
    </citation>
    <scope>NUCLEOTIDE SEQUENCE [LARGE SCALE GENOMIC DNA]</scope>
    <source>
        <strain evidence="1">Derp</strain>
    </source>
</reference>
<comment type="caution">
    <text evidence="1">The sequence shown here is derived from an EMBL/GenBank/DDBJ whole genome shotgun (WGS) entry which is preliminary data.</text>
</comment>
<gene>
    <name evidence="1" type="ORF">DERP_012751</name>
</gene>
<name>A0ABQ8JQU0_DERPT</name>
<sequence length="84" mass="9581">MFIYKATYPRIYYFGLTTDNILKNIHKQHFIVKQQHHATSVKSTVNLPNISFEPGLVAYNIKPLKSPPDMVTVAVDLSFFVAVI</sequence>
<protein>
    <submittedName>
        <fullName evidence="1">Uncharacterized protein</fullName>
    </submittedName>
</protein>
<proteinExistence type="predicted"/>
<reference evidence="1 2" key="1">
    <citation type="journal article" date="2018" name="J. Allergy Clin. Immunol.">
        <title>High-quality assembly of Dermatophagoides pteronyssinus genome and transcriptome reveals a wide range of novel allergens.</title>
        <authorList>
            <person name="Liu X.Y."/>
            <person name="Yang K.Y."/>
            <person name="Wang M.Q."/>
            <person name="Kwok J.S."/>
            <person name="Zeng X."/>
            <person name="Yang Z."/>
            <person name="Xiao X.J."/>
            <person name="Lau C.P."/>
            <person name="Li Y."/>
            <person name="Huang Z.M."/>
            <person name="Ba J.G."/>
            <person name="Yim A.K."/>
            <person name="Ouyang C.Y."/>
            <person name="Ngai S.M."/>
            <person name="Chan T.F."/>
            <person name="Leung E.L."/>
            <person name="Liu L."/>
            <person name="Liu Z.G."/>
            <person name="Tsui S.K."/>
        </authorList>
    </citation>
    <scope>NUCLEOTIDE SEQUENCE [LARGE SCALE GENOMIC DNA]</scope>
    <source>
        <strain evidence="1">Derp</strain>
    </source>
</reference>
<keyword evidence="2" id="KW-1185">Reference proteome</keyword>